<feature type="compositionally biased region" description="Basic and acidic residues" evidence="1">
    <location>
        <begin position="422"/>
        <end position="439"/>
    </location>
</feature>
<reference evidence="3" key="1">
    <citation type="journal article" date="2012" name="PLoS Genet.">
        <title>Comparative analysis of the genomes of two field isolates of the rice blast fungus Magnaporthe oryzae.</title>
        <authorList>
            <person name="Xue M."/>
            <person name="Yang J."/>
            <person name="Li Z."/>
            <person name="Hu S."/>
            <person name="Yao N."/>
            <person name="Dean R.A."/>
            <person name="Zhao W."/>
            <person name="Shen M."/>
            <person name="Zhang H."/>
            <person name="Li C."/>
            <person name="Liu L."/>
            <person name="Cao L."/>
            <person name="Xu X."/>
            <person name="Xing Y."/>
            <person name="Hsiang T."/>
            <person name="Zhang Z."/>
            <person name="Xu J.R."/>
            <person name="Peng Y.L."/>
        </authorList>
    </citation>
    <scope>NUCLEOTIDE SEQUENCE</scope>
    <source>
        <strain evidence="3">Y34</strain>
    </source>
</reference>
<gene>
    <name evidence="3" type="ORF">OOU_Y34scaffold00192g57</name>
</gene>
<name>A0AA97PQ22_PYRO3</name>
<feature type="compositionally biased region" description="Basic and acidic residues" evidence="1">
    <location>
        <begin position="844"/>
        <end position="908"/>
    </location>
</feature>
<feature type="compositionally biased region" description="Polar residues" evidence="1">
    <location>
        <begin position="954"/>
        <end position="964"/>
    </location>
</feature>
<dbReference type="Pfam" id="PF12868">
    <property type="entry name" value="DUF3824"/>
    <property type="match status" value="3"/>
</dbReference>
<dbReference type="Proteomes" id="UP000011086">
    <property type="component" value="Unassembled WGS sequence"/>
</dbReference>
<feature type="compositionally biased region" description="Basic residues" evidence="1">
    <location>
        <begin position="630"/>
        <end position="663"/>
    </location>
</feature>
<dbReference type="InterPro" id="IPR024436">
    <property type="entry name" value="DUF3824"/>
</dbReference>
<feature type="compositionally biased region" description="Basic and acidic residues" evidence="1">
    <location>
        <begin position="1216"/>
        <end position="1228"/>
    </location>
</feature>
<feature type="domain" description="DUF3824" evidence="2">
    <location>
        <begin position="658"/>
        <end position="706"/>
    </location>
</feature>
<feature type="compositionally biased region" description="Basic and acidic residues" evidence="1">
    <location>
        <begin position="280"/>
        <end position="320"/>
    </location>
</feature>
<feature type="compositionally biased region" description="Low complexity" evidence="1">
    <location>
        <begin position="822"/>
        <end position="832"/>
    </location>
</feature>
<evidence type="ECO:0000256" key="1">
    <source>
        <dbReference type="SAM" id="MobiDB-lite"/>
    </source>
</evidence>
<feature type="compositionally biased region" description="Basic and acidic residues" evidence="1">
    <location>
        <begin position="1043"/>
        <end position="1052"/>
    </location>
</feature>
<feature type="compositionally biased region" description="Low complexity" evidence="1">
    <location>
        <begin position="611"/>
        <end position="626"/>
    </location>
</feature>
<dbReference type="EMBL" id="JH793663">
    <property type="protein sequence ID" value="ELQ42871.1"/>
    <property type="molecule type" value="Genomic_DNA"/>
</dbReference>
<feature type="region of interest" description="Disordered" evidence="1">
    <location>
        <begin position="1091"/>
        <end position="1228"/>
    </location>
</feature>
<feature type="compositionally biased region" description="Basic and acidic residues" evidence="1">
    <location>
        <begin position="1192"/>
        <end position="1209"/>
    </location>
</feature>
<feature type="region of interest" description="Disordered" evidence="1">
    <location>
        <begin position="248"/>
        <end position="320"/>
    </location>
</feature>
<feature type="region of interest" description="Disordered" evidence="1">
    <location>
        <begin position="522"/>
        <end position="552"/>
    </location>
</feature>
<feature type="compositionally biased region" description="Low complexity" evidence="1">
    <location>
        <begin position="666"/>
        <end position="679"/>
    </location>
</feature>
<evidence type="ECO:0000259" key="2">
    <source>
        <dbReference type="Pfam" id="PF12868"/>
    </source>
</evidence>
<evidence type="ECO:0000313" key="3">
    <source>
        <dbReference type="EMBL" id="ELQ42871.1"/>
    </source>
</evidence>
<feature type="compositionally biased region" description="Basic and acidic residues" evidence="1">
    <location>
        <begin position="1105"/>
        <end position="1127"/>
    </location>
</feature>
<feature type="compositionally biased region" description="Basic residues" evidence="1">
    <location>
        <begin position="600"/>
        <end position="610"/>
    </location>
</feature>
<sequence length="1345" mass="152810">MSLVQPPCPAPIGKVTLLSERRTLIGSHLLCHHHTLFNVHKILAGTLGFVSIANPPPPDSLEIPLVSACLRQLSPLHHVTGAFEQSRPSFFNHPQKLLFFLVIERSRVVSGGDKNKQMAPEGVYKESRTYHVRDRSPSDDEFDDRHYGSRTTVHRYKVNPGSRLERVERIERIEDIDDDRRSRFSGYAGRSERDLLDVDGPRGRSYVPERPRSAFEPSPRNTMVEHKHVTKHDYDGDGVPDDIEIYKESREYDRDRGDRTSRQVVERIEREPGDPLGPEVRSRVEKKVVERGDDQPLSPRERDWDRQSRGGWDRDETDVRVEKRVERREDGEMRIERRMEERRDEPYGEVERYRKETEYYEPAPSMPPIVIRQRAPEQKIIVQEAPSPAPLVIRDERRWREDDEYYRRREVGLYRGRERQEEYAMERYDRRRERDRREYSDDDEEYYVRKKTIVRERSQSADHHRKRHLAEGALAGAGAAALLATRRSGDGGLQENRGRKVIAGAALGALGTEVFKRARSAYQDHYGEDGRGRSRSRSRSRGRDEDRHSKLKTGLGLAAAALAVAGAAKYYQTSKVEKEEASRGRSLRRGYSEEYYSSRSRSRTRSRSRSRAASVAKAAAGTAAVAGIVKHLRDKSRARSGGRSRSRSHSRSKSPRHRSRSRLRTGAEIVAAGLAGGAAKKIYDKHQEKKERERSRSVAAGKRRSRSRSLSSDWSYDDRDRRRRSRSHSRSNARARLPPLPHNDSSRADSELGMVEYGNNPVAPEARRRGAGGGGGGGYDSATEDYDGRRRHRGRRSSYSDSDQDDKKPEKKRSKSRLREMAAAGAGAAAAAIGLKGIQKRREKSKERDEEEERRHEDEMRERDRDRDRDRPRNRSRVGFDDRHMSPERDRNREREERARDRERRRYEDEIDDGYDSYDDRYHGHSHPPSPPHASGGAYIRPAMSGAAGPGFTSHPNIASTNLNDYGGYHPADYGGYPPNSAPTPTGMPPPPAGMPPAAPPYPMDPRPPNNAPGPPPMGFPPGPPPPRMNPHGDHVSQVPLSKDAERPDGVKPRAQSLSRSSSSSFFSDTTIAAPSRANLGSGNEHSKSVVFIPLSPKSSQTLRKLHEGQGGDKDTEHSDLGDDKPTADQQQLVPHPSYPRRKEDDNDPEYVDVRSRSRRHRSSSEGAMVHRPRHRQDRYLDTEDDDFVEVLPDRFDSQGRPIHDDGPRPRRWSSRRGEFEYRSPRRRGLEMQGQWAVGGTDNETVERAARQIVSMLDGKGGWLGVLGGILGATLGRGDDRQGLVGEAARGGDGEGRRDRRRERDRHSRHDDGDELEVGSAAVEYGAGDWREDHHGQRRRRRGYD</sequence>
<organism evidence="3">
    <name type="scientific">Pyricularia oryzae (strain Y34)</name>
    <name type="common">Rice blast fungus</name>
    <name type="synonym">Magnaporthe oryzae</name>
    <dbReference type="NCBI Taxonomy" id="1143189"/>
    <lineage>
        <taxon>Eukaryota</taxon>
        <taxon>Fungi</taxon>
        <taxon>Dikarya</taxon>
        <taxon>Ascomycota</taxon>
        <taxon>Pezizomycotina</taxon>
        <taxon>Sordariomycetes</taxon>
        <taxon>Sordariomycetidae</taxon>
        <taxon>Magnaporthales</taxon>
        <taxon>Pyriculariaceae</taxon>
        <taxon>Pyricularia</taxon>
    </lineage>
</organism>
<feature type="compositionally biased region" description="Basic and acidic residues" evidence="1">
    <location>
        <begin position="248"/>
        <end position="273"/>
    </location>
</feature>
<dbReference type="PANTHER" id="PTHR35487:SF1">
    <property type="entry name" value="DUF3824 DOMAIN-CONTAINING PROTEIN"/>
    <property type="match status" value="1"/>
</dbReference>
<feature type="region of interest" description="Disordered" evidence="1">
    <location>
        <begin position="193"/>
        <end position="219"/>
    </location>
</feature>
<feature type="domain" description="DUF3824" evidence="2">
    <location>
        <begin position="890"/>
        <end position="990"/>
    </location>
</feature>
<feature type="domain" description="DUF3824" evidence="2">
    <location>
        <begin position="813"/>
        <end position="872"/>
    </location>
</feature>
<feature type="region of interest" description="Disordered" evidence="1">
    <location>
        <begin position="422"/>
        <end position="443"/>
    </location>
</feature>
<accession>A0AA97PQ22</accession>
<feature type="compositionally biased region" description="Low complexity" evidence="1">
    <location>
        <begin position="1057"/>
        <end position="1068"/>
    </location>
</feature>
<proteinExistence type="predicted"/>
<feature type="region of interest" description="Disordered" evidence="1">
    <location>
        <begin position="1276"/>
        <end position="1345"/>
    </location>
</feature>
<feature type="compositionally biased region" description="Pro residues" evidence="1">
    <location>
        <begin position="980"/>
        <end position="1029"/>
    </location>
</feature>
<protein>
    <recommendedName>
        <fullName evidence="2">DUF3824 domain-containing protein</fullName>
    </recommendedName>
</protein>
<feature type="compositionally biased region" description="Basic residues" evidence="1">
    <location>
        <begin position="721"/>
        <end position="733"/>
    </location>
</feature>
<feature type="compositionally biased region" description="Basic residues" evidence="1">
    <location>
        <begin position="1336"/>
        <end position="1345"/>
    </location>
</feature>
<feature type="compositionally biased region" description="Basic and acidic residues" evidence="1">
    <location>
        <begin position="193"/>
        <end position="213"/>
    </location>
</feature>
<feature type="region of interest" description="Disordered" evidence="1">
    <location>
        <begin position="571"/>
        <end position="1069"/>
    </location>
</feature>
<dbReference type="PANTHER" id="PTHR35487">
    <property type="entry name" value="DUF3824 DOMAIN-CONTAINING PROTEIN"/>
    <property type="match status" value="1"/>
</dbReference>
<feature type="compositionally biased region" description="Basic and acidic residues" evidence="1">
    <location>
        <begin position="681"/>
        <end position="696"/>
    </location>
</feature>